<dbReference type="InterPro" id="IPR039758">
    <property type="entry name" value="NAGK-like"/>
</dbReference>
<dbReference type="InterPro" id="IPR043129">
    <property type="entry name" value="ATPase_NBD"/>
</dbReference>
<gene>
    <name evidence="2" type="ORF">V6984_07105</name>
</gene>
<proteinExistence type="predicted"/>
<name>A0ABZ3EZ19_9FIRM</name>
<organism evidence="2 3">
    <name type="scientific">Kineothrix sedimenti</name>
    <dbReference type="NCBI Taxonomy" id="3123317"/>
    <lineage>
        <taxon>Bacteria</taxon>
        <taxon>Bacillati</taxon>
        <taxon>Bacillota</taxon>
        <taxon>Clostridia</taxon>
        <taxon>Lachnospirales</taxon>
        <taxon>Lachnospiraceae</taxon>
        <taxon>Kineothrix</taxon>
    </lineage>
</organism>
<evidence type="ECO:0000259" key="1">
    <source>
        <dbReference type="Pfam" id="PF01869"/>
    </source>
</evidence>
<evidence type="ECO:0000313" key="2">
    <source>
        <dbReference type="EMBL" id="XAH75519.1"/>
    </source>
</evidence>
<accession>A0ABZ3EZ19</accession>
<dbReference type="CDD" id="cd24007">
    <property type="entry name" value="ASKHA_NBD_eukNAGK-like"/>
    <property type="match status" value="1"/>
</dbReference>
<dbReference type="SUPFAM" id="SSF53067">
    <property type="entry name" value="Actin-like ATPase domain"/>
    <property type="match status" value="2"/>
</dbReference>
<dbReference type="PANTHER" id="PTHR12862">
    <property type="entry name" value="BADF TYPE ATPASE DOMAIN-CONTAINING PROTEIN"/>
    <property type="match status" value="1"/>
</dbReference>
<dbReference type="EMBL" id="CP146256">
    <property type="protein sequence ID" value="XAH75519.1"/>
    <property type="molecule type" value="Genomic_DNA"/>
</dbReference>
<dbReference type="PANTHER" id="PTHR12862:SF0">
    <property type="entry name" value="N-ACETYL-D-GLUCOSAMINE KINASE"/>
    <property type="match status" value="1"/>
</dbReference>
<dbReference type="InterPro" id="IPR002731">
    <property type="entry name" value="ATPase_BadF"/>
</dbReference>
<protein>
    <submittedName>
        <fullName evidence="2">BadF/BadG/BcrA/BcrD ATPase family protein</fullName>
    </submittedName>
</protein>
<dbReference type="Proteomes" id="UP001451571">
    <property type="component" value="Chromosome"/>
</dbReference>
<reference evidence="2 3" key="1">
    <citation type="submission" date="2024-02" db="EMBL/GenBank/DDBJ databases">
        <title>Bacterial strain from lacustrine sediment.</title>
        <authorList>
            <person name="Petit C."/>
            <person name="Fadhlaoui K."/>
        </authorList>
    </citation>
    <scope>NUCLEOTIDE SEQUENCE [LARGE SCALE GENOMIC DNA]</scope>
    <source>
        <strain evidence="2 3">IPX-CK</strain>
    </source>
</reference>
<feature type="domain" description="ATPase BadF/BadG/BcrA/BcrD type" evidence="1">
    <location>
        <begin position="5"/>
        <end position="300"/>
    </location>
</feature>
<dbReference type="RefSeq" id="WP_342759085.1">
    <property type="nucleotide sequence ID" value="NZ_CP146256.1"/>
</dbReference>
<keyword evidence="3" id="KW-1185">Reference proteome</keyword>
<dbReference type="Gene3D" id="3.30.420.40">
    <property type="match status" value="2"/>
</dbReference>
<evidence type="ECO:0000313" key="3">
    <source>
        <dbReference type="Proteomes" id="UP001451571"/>
    </source>
</evidence>
<sequence length="325" mass="36304">MTYYIGIDGGGTKTIFCLLNEEGTVLTAYKDGSASYKQIGMDGVVALLEKGIFQLLKEADVSQNENIWTCFGMPTYGESRANDELMESLIKRRLEKYHIKLVNDCEVAWAGSLLLEPGINLVAGTGTIGFGKNIQGDFLSAGGWSEYFSDEGSGRWLGVKCLELFSKQADERLKKGPLYEIVKEYFSLTEDKEIIDLFEKDYQPYRSKIAFLQKLLLEAAKQGDQSAIQAYDDAAKELAMIIRTLYIRLQFHEKCPVSFSGGIFKTGELVVTPLKKYLSDLNITIVESQGSPWVGAGLLAKYYADKKEPCSAFIRKVIETNFDIL</sequence>
<dbReference type="Pfam" id="PF01869">
    <property type="entry name" value="BcrAD_BadFG"/>
    <property type="match status" value="1"/>
</dbReference>